<evidence type="ECO:0000313" key="3">
    <source>
        <dbReference type="Proteomes" id="UP000315689"/>
    </source>
</evidence>
<feature type="transmembrane region" description="Helical" evidence="1">
    <location>
        <begin position="40"/>
        <end position="57"/>
    </location>
</feature>
<gene>
    <name evidence="2" type="ORF">CEN89_398</name>
</gene>
<keyword evidence="1" id="KW-1133">Transmembrane helix</keyword>
<proteinExistence type="predicted"/>
<dbReference type="AlphaFoldDB" id="A0A554LJ40"/>
<keyword evidence="1" id="KW-0812">Transmembrane</keyword>
<feature type="transmembrane region" description="Helical" evidence="1">
    <location>
        <begin position="63"/>
        <end position="81"/>
    </location>
</feature>
<evidence type="ECO:0000256" key="1">
    <source>
        <dbReference type="SAM" id="Phobius"/>
    </source>
</evidence>
<reference evidence="2 3" key="1">
    <citation type="submission" date="2017-07" db="EMBL/GenBank/DDBJ databases">
        <title>Mechanisms for carbon and nitrogen cycling indicate functional differentiation within the Candidate Phyla Radiation.</title>
        <authorList>
            <person name="Danczak R.E."/>
            <person name="Johnston M.D."/>
            <person name="Kenah C."/>
            <person name="Slattery M."/>
            <person name="Wrighton K.C."/>
            <person name="Wilkins M.J."/>
        </authorList>
    </citation>
    <scope>NUCLEOTIDE SEQUENCE [LARGE SCALE GENOMIC DNA]</scope>
    <source>
        <strain evidence="2">Licking1014_7</strain>
    </source>
</reference>
<sequence>MLNKKINQPSKTELAAKIQTKKPQTIEFQTPEFPYHKKNIWWSSAFTIIAALLILILLFNAFYFLTIIMLAAILVFVKLSFEKPKKIKIKMSADGLTRKNRFYPWGAFASFSILNFKQGKARLYFNFPFWLSIPLTLEVDKSSKIKMIDLTQFLRQCLPEKFIRHSHFIDAFNEYLRF</sequence>
<dbReference type="Proteomes" id="UP000315689">
    <property type="component" value="Unassembled WGS sequence"/>
</dbReference>
<accession>A0A554LJ40</accession>
<protein>
    <recommendedName>
        <fullName evidence="4">DUF5673 domain-containing protein</fullName>
    </recommendedName>
</protein>
<name>A0A554LJ40_9BACT</name>
<comment type="caution">
    <text evidence="2">The sequence shown here is derived from an EMBL/GenBank/DDBJ whole genome shotgun (WGS) entry which is preliminary data.</text>
</comment>
<evidence type="ECO:0008006" key="4">
    <source>
        <dbReference type="Google" id="ProtNLM"/>
    </source>
</evidence>
<evidence type="ECO:0000313" key="2">
    <source>
        <dbReference type="EMBL" id="TSC92880.1"/>
    </source>
</evidence>
<keyword evidence="1" id="KW-0472">Membrane</keyword>
<organism evidence="2 3">
    <name type="scientific">Candidatus Berkelbacteria bacterium Licking1014_7</name>
    <dbReference type="NCBI Taxonomy" id="2017147"/>
    <lineage>
        <taxon>Bacteria</taxon>
        <taxon>Candidatus Berkelbacteria</taxon>
    </lineage>
</organism>
<dbReference type="EMBL" id="VMGK01000011">
    <property type="protein sequence ID" value="TSC92880.1"/>
    <property type="molecule type" value="Genomic_DNA"/>
</dbReference>